<organism evidence="1">
    <name type="scientific">viral metagenome</name>
    <dbReference type="NCBI Taxonomy" id="1070528"/>
    <lineage>
        <taxon>unclassified sequences</taxon>
        <taxon>metagenomes</taxon>
        <taxon>organismal metagenomes</taxon>
    </lineage>
</organism>
<accession>A0A6C0INU5</accession>
<protein>
    <submittedName>
        <fullName evidence="1">Uncharacterized protein</fullName>
    </submittedName>
</protein>
<dbReference type="EMBL" id="MN740232">
    <property type="protein sequence ID" value="QHT94901.1"/>
    <property type="molecule type" value="Genomic_DNA"/>
</dbReference>
<dbReference type="AlphaFoldDB" id="A0A6C0INU5"/>
<reference evidence="1" key="1">
    <citation type="journal article" date="2020" name="Nature">
        <title>Giant virus diversity and host interactions through global metagenomics.</title>
        <authorList>
            <person name="Schulz F."/>
            <person name="Roux S."/>
            <person name="Paez-Espino D."/>
            <person name="Jungbluth S."/>
            <person name="Walsh D.A."/>
            <person name="Denef V.J."/>
            <person name="McMahon K.D."/>
            <person name="Konstantinidis K.T."/>
            <person name="Eloe-Fadrosh E.A."/>
            <person name="Kyrpides N.C."/>
            <person name="Woyke T."/>
        </authorList>
    </citation>
    <scope>NUCLEOTIDE SEQUENCE</scope>
    <source>
        <strain evidence="1">GVMAG-M-3300024261-37</strain>
    </source>
</reference>
<sequence>MKHLFKKAGKFGFNSPTYINNKALQAMYYIKKKEFGENSMPLVIIKLDYKDYLHKLNSFKNAISENMLCYYFEDGICYESHLKEFLQNNNTLFIIFECINYLYWDPMYVTHSTCAIINNGKCYFINSHGKDSKDICHYEYKTKSCEKTFTFKQGKDYTIISTLMNRYGIKMENTSKYMYYGANLQEYDNHGCCFIFPYYIWYYFEKDLKTNLKLLEKGKVSLVIYKIFFKNNPLRKNTNAYIKQKAEKNIKKLKWRLLSNVMNEYMGYMTQKKILYELPNR</sequence>
<evidence type="ECO:0000313" key="1">
    <source>
        <dbReference type="EMBL" id="QHT94901.1"/>
    </source>
</evidence>
<proteinExistence type="predicted"/>
<name>A0A6C0INU5_9ZZZZ</name>